<reference evidence="2" key="1">
    <citation type="submission" date="2021-03" db="EMBL/GenBank/DDBJ databases">
        <authorList>
            <person name="Sun Q."/>
        </authorList>
    </citation>
    <scope>NUCLEOTIDE SEQUENCE</scope>
    <source>
        <strain evidence="2">CCM 8862</strain>
    </source>
</reference>
<evidence type="ECO:0000313" key="3">
    <source>
        <dbReference type="Proteomes" id="UP000664332"/>
    </source>
</evidence>
<dbReference type="Pfam" id="PF13630">
    <property type="entry name" value="SdpI"/>
    <property type="match status" value="1"/>
</dbReference>
<keyword evidence="1" id="KW-0812">Transmembrane</keyword>
<comment type="caution">
    <text evidence="2">The sequence shown here is derived from an EMBL/GenBank/DDBJ whole genome shotgun (WGS) entry which is preliminary data.</text>
</comment>
<dbReference type="Proteomes" id="UP000664332">
    <property type="component" value="Unassembled WGS sequence"/>
</dbReference>
<dbReference type="InterPro" id="IPR025962">
    <property type="entry name" value="SdpI/YhfL"/>
</dbReference>
<dbReference type="EMBL" id="JAFLEQ010000012">
    <property type="protein sequence ID" value="MBN9644394.1"/>
    <property type="molecule type" value="Genomic_DNA"/>
</dbReference>
<sequence>MTILAVVFLVFALAVIAAGVLAWTGRLPGNAVVGLRIPEVRRSPALWEIAHKVAGPLWTIGGVVFVLGSMVTFTARGWLWIIPAIALAGGLILIGVGAAMGANAVALIDSKMDIDGTAQPAPGGCCGGAGGATGPQVNLEAVRKAAQSTDSGTAAGT</sequence>
<protein>
    <submittedName>
        <fullName evidence="2">SdpI family protein</fullName>
    </submittedName>
</protein>
<accession>A0A939E003</accession>
<keyword evidence="1" id="KW-0472">Membrane</keyword>
<keyword evidence="3" id="KW-1185">Reference proteome</keyword>
<organism evidence="2 3">
    <name type="scientific">Corynebacterium mendelii</name>
    <dbReference type="NCBI Taxonomy" id="2765362"/>
    <lineage>
        <taxon>Bacteria</taxon>
        <taxon>Bacillati</taxon>
        <taxon>Actinomycetota</taxon>
        <taxon>Actinomycetes</taxon>
        <taxon>Mycobacteriales</taxon>
        <taxon>Corynebacteriaceae</taxon>
        <taxon>Corynebacterium</taxon>
    </lineage>
</organism>
<feature type="transmembrane region" description="Helical" evidence="1">
    <location>
        <begin position="78"/>
        <end position="102"/>
    </location>
</feature>
<dbReference type="AlphaFoldDB" id="A0A939E003"/>
<feature type="transmembrane region" description="Helical" evidence="1">
    <location>
        <begin position="53"/>
        <end position="71"/>
    </location>
</feature>
<proteinExistence type="predicted"/>
<dbReference type="RefSeq" id="WP_207278883.1">
    <property type="nucleotide sequence ID" value="NZ_JAFLEQ010000012.1"/>
</dbReference>
<keyword evidence="1" id="KW-1133">Transmembrane helix</keyword>
<gene>
    <name evidence="2" type="ORF">JZY06_07190</name>
</gene>
<evidence type="ECO:0000256" key="1">
    <source>
        <dbReference type="SAM" id="Phobius"/>
    </source>
</evidence>
<evidence type="ECO:0000313" key="2">
    <source>
        <dbReference type="EMBL" id="MBN9644394.1"/>
    </source>
</evidence>
<name>A0A939E003_9CORY</name>